<reference evidence="1" key="1">
    <citation type="submission" date="2016-08" db="EMBL/GenBank/DDBJ databases">
        <authorList>
            <person name="Seilhamer J.J."/>
        </authorList>
    </citation>
    <scope>NUCLEOTIDE SEQUENCE</scope>
    <source>
        <strain evidence="1">86-1</strain>
    </source>
</reference>
<dbReference type="EMBL" id="FMJC01000002">
    <property type="protein sequence ID" value="SCM71610.1"/>
    <property type="molecule type" value="Genomic_DNA"/>
</dbReference>
<organism evidence="1">
    <name type="scientific">uncultured Desulfovibrio sp</name>
    <dbReference type="NCBI Taxonomy" id="167968"/>
    <lineage>
        <taxon>Bacteria</taxon>
        <taxon>Pseudomonadati</taxon>
        <taxon>Thermodesulfobacteriota</taxon>
        <taxon>Desulfovibrionia</taxon>
        <taxon>Desulfovibrionales</taxon>
        <taxon>Desulfovibrionaceae</taxon>
        <taxon>Desulfovibrio</taxon>
        <taxon>environmental samples</taxon>
    </lineage>
</organism>
<gene>
    <name evidence="1" type="ORF">KL86DES1_20078</name>
</gene>
<proteinExistence type="predicted"/>
<dbReference type="AlphaFoldDB" id="A0A212L249"/>
<sequence length="36" mass="4120">MFAPSLLASGCMCNRRSDNKWNVFFTVVYPDLGEHI</sequence>
<protein>
    <submittedName>
        <fullName evidence="1">Uncharacterized protein</fullName>
    </submittedName>
</protein>
<evidence type="ECO:0000313" key="1">
    <source>
        <dbReference type="EMBL" id="SCM71610.1"/>
    </source>
</evidence>
<accession>A0A212L249</accession>
<name>A0A212L249_9BACT</name>